<evidence type="ECO:0008006" key="5">
    <source>
        <dbReference type="Google" id="ProtNLM"/>
    </source>
</evidence>
<proteinExistence type="predicted"/>
<evidence type="ECO:0000256" key="1">
    <source>
        <dbReference type="PROSITE-ProRule" id="PRU00023"/>
    </source>
</evidence>
<dbReference type="InterPro" id="IPR036770">
    <property type="entry name" value="Ankyrin_rpt-contain_sf"/>
</dbReference>
<keyword evidence="4" id="KW-1185">Reference proteome</keyword>
<dbReference type="Gene3D" id="3.40.50.1820">
    <property type="entry name" value="alpha/beta hydrolase"/>
    <property type="match status" value="1"/>
</dbReference>
<dbReference type="SUPFAM" id="SSF53474">
    <property type="entry name" value="alpha/beta-Hydrolases"/>
    <property type="match status" value="1"/>
</dbReference>
<feature type="region of interest" description="Disordered" evidence="2">
    <location>
        <begin position="863"/>
        <end position="909"/>
    </location>
</feature>
<evidence type="ECO:0000313" key="4">
    <source>
        <dbReference type="Proteomes" id="UP000729357"/>
    </source>
</evidence>
<protein>
    <recommendedName>
        <fullName evidence="5">Ankyrin repeat protein</fullName>
    </recommendedName>
</protein>
<dbReference type="InterPro" id="IPR052374">
    <property type="entry name" value="SERAC1"/>
</dbReference>
<feature type="compositionally biased region" description="Polar residues" evidence="2">
    <location>
        <begin position="870"/>
        <end position="884"/>
    </location>
</feature>
<feature type="repeat" description="ANK" evidence="1">
    <location>
        <begin position="495"/>
        <end position="527"/>
    </location>
</feature>
<evidence type="ECO:0000256" key="2">
    <source>
        <dbReference type="SAM" id="MobiDB-lite"/>
    </source>
</evidence>
<reference evidence="3" key="2">
    <citation type="submission" date="2021-08" db="EMBL/GenBank/DDBJ databases">
        <authorList>
            <person name="Gostincar C."/>
            <person name="Sun X."/>
            <person name="Song Z."/>
            <person name="Gunde-Cimerman N."/>
        </authorList>
    </citation>
    <scope>NUCLEOTIDE SEQUENCE</scope>
    <source>
        <strain evidence="3">EXF-9298</strain>
    </source>
</reference>
<reference evidence="3" key="1">
    <citation type="journal article" date="2021" name="J Fungi (Basel)">
        <title>Virulence traits and population genomics of the black yeast Aureobasidium melanogenum.</title>
        <authorList>
            <person name="Cernosa A."/>
            <person name="Sun X."/>
            <person name="Gostincar C."/>
            <person name="Fang C."/>
            <person name="Gunde-Cimerman N."/>
            <person name="Song Z."/>
        </authorList>
    </citation>
    <scope>NUCLEOTIDE SEQUENCE</scope>
    <source>
        <strain evidence="3">EXF-9298</strain>
    </source>
</reference>
<sequence length="987" mass="113045">MARVVTRKDTGIRVLVGANANDRTIDIVAIHGIGAHPDDTWCKLRGTDLDKTRPENYVNWLDDPDMLPSIAPNARIMRYGYESAWCEPEECQNRPLIIIAHCFGGLVTLKAILDARNDSNEWPGIFQSVTGLIFFGTPFRGAEGISQSEMLQAALSKYQDQVQTEVLQILDPGNELLQDLVDTFTKLRSQPNQARIACFYETKPCDIGRLIGQREKKTFVVSESSSCLDGGTNTDKFSLSRNHFDMNKFNDPLEEDFETVCEVLEKMVEAAPDLLLARSKEDEERVINGVKALVDATMDPPKEQSEVLANSIQKSMSEVIELAFRRAEISEAIAGNVQRGPQVARHHHKSDIEKISAMIKVNTSVRVNERTQYRISRNSIGPLIRETYQDSSSIAQGTFEIRTITRRAADGKKVSMESVITFAADRTQYREFLLSMHLLQLYGSQGATVMPATIIMHEKISYKHPIFEAIEQGNYDKFTRLINDRSVRIWDHDLEGRSLLVYALESKVIDMARYLIQHGINVNDRAKTLAGPFTSVGSGWSASADMHWFLYTETNGREYESHDVYTLRHLLLEAGLDPQQEAAAGYFCPLDDIIVSDTCVVLKDFLDRSQYAIYLSQEHFTLCAEHSEVDTWAKLRFLCSHGATREFKGNMRSYVFRCARRLLRNFYIDRPGLAQLLDVLLEEKVTDDPMPNNQDNLNYQVQLSATDNNDDELCRLLRHVEKLAENTMEQDIIYCAVKRALQRNDRYRYWILQHPQKPSTYSRRYTPFHHLFWIRQEPSVQLTCAACPYGRKESTLWVDEDWNDRFSVGEWPEMSPQEESIIADGALVERHRHRDDQEWLETLKWSPQGEILVRRRYTEFPLERHDEQPSEWSSGDSVQHSDAANSDADVDEVGPPPKKSHWQEVPEQSDYAQQKDIYMEHHHGQDIELALGCHDQYFPPPTHPDMLQEMHGSPHHGSAPMTAKRRLSMTIELGDAAQQCKRPRLDE</sequence>
<dbReference type="SUPFAM" id="SSF140860">
    <property type="entry name" value="Pseudo ankyrin repeat-like"/>
    <property type="match status" value="1"/>
</dbReference>
<dbReference type="Gene3D" id="1.25.40.20">
    <property type="entry name" value="Ankyrin repeat-containing domain"/>
    <property type="match status" value="1"/>
</dbReference>
<evidence type="ECO:0000313" key="3">
    <source>
        <dbReference type="EMBL" id="KAG9991339.1"/>
    </source>
</evidence>
<comment type="caution">
    <text evidence="3">The sequence shown here is derived from an EMBL/GenBank/DDBJ whole genome shotgun (WGS) entry which is preliminary data.</text>
</comment>
<dbReference type="PROSITE" id="PS50088">
    <property type="entry name" value="ANK_REPEAT"/>
    <property type="match status" value="1"/>
</dbReference>
<name>A0A9P8K303_AURME</name>
<dbReference type="EMBL" id="JAHFXS010000003">
    <property type="protein sequence ID" value="KAG9991339.1"/>
    <property type="molecule type" value="Genomic_DNA"/>
</dbReference>
<keyword evidence="1" id="KW-0040">ANK repeat</keyword>
<organism evidence="3 4">
    <name type="scientific">Aureobasidium melanogenum</name>
    <name type="common">Aureobasidium pullulans var. melanogenum</name>
    <dbReference type="NCBI Taxonomy" id="46634"/>
    <lineage>
        <taxon>Eukaryota</taxon>
        <taxon>Fungi</taxon>
        <taxon>Dikarya</taxon>
        <taxon>Ascomycota</taxon>
        <taxon>Pezizomycotina</taxon>
        <taxon>Dothideomycetes</taxon>
        <taxon>Dothideomycetidae</taxon>
        <taxon>Dothideales</taxon>
        <taxon>Saccotheciaceae</taxon>
        <taxon>Aureobasidium</taxon>
    </lineage>
</organism>
<dbReference type="Proteomes" id="UP000729357">
    <property type="component" value="Unassembled WGS sequence"/>
</dbReference>
<dbReference type="SMART" id="SM00248">
    <property type="entry name" value="ANK"/>
    <property type="match status" value="1"/>
</dbReference>
<gene>
    <name evidence="3" type="ORF">KCU98_g434</name>
</gene>
<dbReference type="PANTHER" id="PTHR48182:SF3">
    <property type="entry name" value="DUF676 DOMAIN-CONTAINING PROTEIN"/>
    <property type="match status" value="1"/>
</dbReference>
<feature type="non-terminal residue" evidence="3">
    <location>
        <position position="1"/>
    </location>
</feature>
<accession>A0A9P8K303</accession>
<dbReference type="InterPro" id="IPR029058">
    <property type="entry name" value="AB_hydrolase_fold"/>
</dbReference>
<dbReference type="PANTHER" id="PTHR48182">
    <property type="entry name" value="PROTEIN SERAC1"/>
    <property type="match status" value="1"/>
</dbReference>
<dbReference type="InterPro" id="IPR002110">
    <property type="entry name" value="Ankyrin_rpt"/>
</dbReference>
<dbReference type="AlphaFoldDB" id="A0A9P8K303"/>